<reference evidence="3 4" key="1">
    <citation type="submission" date="2010-11" db="EMBL/GenBank/DDBJ databases">
        <authorList>
            <person name="Durkin A.S."/>
            <person name="Madupu R."/>
            <person name="Torralba M."/>
            <person name="Gillis M."/>
            <person name="Methe B."/>
            <person name="Sutton G."/>
            <person name="Nelson K.E."/>
        </authorList>
    </citation>
    <scope>NUCLEOTIDE SEQUENCE [LARGE SCALE GENOMIC DNA]</scope>
    <source>
        <strain evidence="3 4">UPII 345-E</strain>
    </source>
</reference>
<dbReference type="eggNOG" id="COG3315">
    <property type="taxonomic scope" value="Bacteria"/>
</dbReference>
<evidence type="ECO:0000313" key="4">
    <source>
        <dbReference type="Proteomes" id="UP000004594"/>
    </source>
</evidence>
<dbReference type="PANTHER" id="PTHR43619:SF2">
    <property type="entry name" value="S-ADENOSYL-L-METHIONINE-DEPENDENT METHYLTRANSFERASES SUPERFAMILY PROTEIN"/>
    <property type="match status" value="1"/>
</dbReference>
<dbReference type="Proteomes" id="UP000004594">
    <property type="component" value="Unassembled WGS sequence"/>
</dbReference>
<name>E4L9S6_9FIRM</name>
<accession>E4L9S6</accession>
<evidence type="ECO:0000256" key="2">
    <source>
        <dbReference type="ARBA" id="ARBA00022679"/>
    </source>
</evidence>
<protein>
    <submittedName>
        <fullName evidence="3">O-methyltransferase domain protein</fullName>
    </submittedName>
</protein>
<sequence>MNTKWEGVSETALITLYMRAKDLDSERPILFDFKAKEIAEKIEINDKKLKKAWASYLGCIIRARVMDNEAKKFIQSYSDATIISVGAGLDTRFYRVDNGKIHWYNIDFLPVIQTREKLLGKHARVENIAMSALDPAWPDKVNHKNRKVLIISEGMLMYFSKEEVKEFLKILTDKFDSFTAQFDLLSKNALIFAGKHDVVDQKKAPFKFGCKDGSEITKLNPLIKQIGYTNFTDEMEKHVKGWRKMMMPFIRCVNNRLGIYTYKRKMKE</sequence>
<evidence type="ECO:0000256" key="1">
    <source>
        <dbReference type="ARBA" id="ARBA00022603"/>
    </source>
</evidence>
<dbReference type="PANTHER" id="PTHR43619">
    <property type="entry name" value="S-ADENOSYL-L-METHIONINE-DEPENDENT METHYLTRANSFERASE YKTD-RELATED"/>
    <property type="match status" value="1"/>
</dbReference>
<dbReference type="EMBL" id="AENT01000024">
    <property type="protein sequence ID" value="EFR42526.1"/>
    <property type="molecule type" value="Genomic_DNA"/>
</dbReference>
<dbReference type="SUPFAM" id="SSF53335">
    <property type="entry name" value="S-adenosyl-L-methionine-dependent methyltransferases"/>
    <property type="match status" value="1"/>
</dbReference>
<dbReference type="GO" id="GO:0032259">
    <property type="term" value="P:methylation"/>
    <property type="evidence" value="ECO:0007669"/>
    <property type="project" value="UniProtKB-KW"/>
</dbReference>
<evidence type="ECO:0000313" key="3">
    <source>
        <dbReference type="EMBL" id="EFR42526.1"/>
    </source>
</evidence>
<dbReference type="OrthoDB" id="9800233at2"/>
<dbReference type="Gene3D" id="3.40.50.150">
    <property type="entry name" value="Vaccinia Virus protein VP39"/>
    <property type="match status" value="1"/>
</dbReference>
<keyword evidence="2 3" id="KW-0808">Transferase</keyword>
<dbReference type="GO" id="GO:0008168">
    <property type="term" value="F:methyltransferase activity"/>
    <property type="evidence" value="ECO:0007669"/>
    <property type="project" value="UniProtKB-KW"/>
</dbReference>
<dbReference type="InterPro" id="IPR029063">
    <property type="entry name" value="SAM-dependent_MTases_sf"/>
</dbReference>
<dbReference type="InterPro" id="IPR016874">
    <property type="entry name" value="TcmP-like"/>
</dbReference>
<comment type="caution">
    <text evidence="3">The sequence shown here is derived from an EMBL/GenBank/DDBJ whole genome shotgun (WGS) entry which is preliminary data.</text>
</comment>
<gene>
    <name evidence="3" type="ORF">HMPREF9220_0507</name>
</gene>
<dbReference type="InterPro" id="IPR007213">
    <property type="entry name" value="Ppm1/Ppm2/Tcmp"/>
</dbReference>
<dbReference type="AlphaFoldDB" id="E4L9S6"/>
<dbReference type="Pfam" id="PF04072">
    <property type="entry name" value="LCM"/>
    <property type="match status" value="1"/>
</dbReference>
<proteinExistence type="predicted"/>
<dbReference type="PIRSF" id="PIRSF028177">
    <property type="entry name" value="Polyketide_synth_Omtfrase_TcmP"/>
    <property type="match status" value="1"/>
</dbReference>
<organism evidence="3 4">
    <name type="scientific">Dialister micraerophilus UPII 345-E</name>
    <dbReference type="NCBI Taxonomy" id="910314"/>
    <lineage>
        <taxon>Bacteria</taxon>
        <taxon>Bacillati</taxon>
        <taxon>Bacillota</taxon>
        <taxon>Negativicutes</taxon>
        <taxon>Veillonellales</taxon>
        <taxon>Veillonellaceae</taxon>
        <taxon>Dialister</taxon>
    </lineage>
</organism>
<keyword evidence="1 3" id="KW-0489">Methyltransferase</keyword>
<dbReference type="RefSeq" id="WP_007554803.1">
    <property type="nucleotide sequence ID" value="NZ_AENT01000024.1"/>
</dbReference>